<dbReference type="Proteomes" id="UP000652761">
    <property type="component" value="Unassembled WGS sequence"/>
</dbReference>
<organism evidence="2 3">
    <name type="scientific">Colocasia esculenta</name>
    <name type="common">Wild taro</name>
    <name type="synonym">Arum esculentum</name>
    <dbReference type="NCBI Taxonomy" id="4460"/>
    <lineage>
        <taxon>Eukaryota</taxon>
        <taxon>Viridiplantae</taxon>
        <taxon>Streptophyta</taxon>
        <taxon>Embryophyta</taxon>
        <taxon>Tracheophyta</taxon>
        <taxon>Spermatophyta</taxon>
        <taxon>Magnoliopsida</taxon>
        <taxon>Liliopsida</taxon>
        <taxon>Araceae</taxon>
        <taxon>Aroideae</taxon>
        <taxon>Colocasieae</taxon>
        <taxon>Colocasia</taxon>
    </lineage>
</organism>
<evidence type="ECO:0000313" key="3">
    <source>
        <dbReference type="Proteomes" id="UP000652761"/>
    </source>
</evidence>
<sequence length="67" mass="7534">MASHQERGGISHHDSLWIGPDRPGSVSRLTALSRLESRQVSRMETTTHTRTGLREMLRSDHLATNVI</sequence>
<gene>
    <name evidence="2" type="ORF">Taro_055098</name>
</gene>
<protein>
    <submittedName>
        <fullName evidence="2">Uncharacterized protein</fullName>
    </submittedName>
</protein>
<evidence type="ECO:0000313" key="2">
    <source>
        <dbReference type="EMBL" id="MQM22047.1"/>
    </source>
</evidence>
<keyword evidence="3" id="KW-1185">Reference proteome</keyword>
<accession>A0A843XT82</accession>
<comment type="caution">
    <text evidence="2">The sequence shown here is derived from an EMBL/GenBank/DDBJ whole genome shotgun (WGS) entry which is preliminary data.</text>
</comment>
<dbReference type="AlphaFoldDB" id="A0A843XT82"/>
<reference evidence="2" key="1">
    <citation type="submission" date="2017-07" db="EMBL/GenBank/DDBJ databases">
        <title>Taro Niue Genome Assembly and Annotation.</title>
        <authorList>
            <person name="Atibalentja N."/>
            <person name="Keating K."/>
            <person name="Fields C.J."/>
        </authorList>
    </citation>
    <scope>NUCLEOTIDE SEQUENCE</scope>
    <source>
        <strain evidence="2">Niue_2</strain>
        <tissue evidence="2">Leaf</tissue>
    </source>
</reference>
<feature type="compositionally biased region" description="Basic and acidic residues" evidence="1">
    <location>
        <begin position="1"/>
        <end position="15"/>
    </location>
</feature>
<name>A0A843XT82_COLES</name>
<evidence type="ECO:0000256" key="1">
    <source>
        <dbReference type="SAM" id="MobiDB-lite"/>
    </source>
</evidence>
<proteinExistence type="predicted"/>
<feature type="region of interest" description="Disordered" evidence="1">
    <location>
        <begin position="1"/>
        <end position="23"/>
    </location>
</feature>
<dbReference type="EMBL" id="NMUH01012044">
    <property type="protein sequence ID" value="MQM22047.1"/>
    <property type="molecule type" value="Genomic_DNA"/>
</dbReference>